<dbReference type="PANTHER" id="PTHR48105">
    <property type="entry name" value="THIOREDOXIN REDUCTASE 1-RELATED-RELATED"/>
    <property type="match status" value="1"/>
</dbReference>
<accession>A0ABW3GA71</accession>
<evidence type="ECO:0000256" key="3">
    <source>
        <dbReference type="ARBA" id="ARBA00048132"/>
    </source>
</evidence>
<feature type="domain" description="FAD/NAD(P)-binding" evidence="4">
    <location>
        <begin position="7"/>
        <end position="289"/>
    </location>
</feature>
<dbReference type="EMBL" id="JBHTIL010000006">
    <property type="protein sequence ID" value="MFD0927489.1"/>
    <property type="molecule type" value="Genomic_DNA"/>
</dbReference>
<comment type="caution">
    <text evidence="5">The sequence shown here is derived from an EMBL/GenBank/DDBJ whole genome shotgun (WGS) entry which is preliminary data.</text>
</comment>
<dbReference type="Pfam" id="PF07992">
    <property type="entry name" value="Pyr_redox_2"/>
    <property type="match status" value="1"/>
</dbReference>
<dbReference type="InterPro" id="IPR023753">
    <property type="entry name" value="FAD/NAD-binding_dom"/>
</dbReference>
<sequence length="316" mass="32613">MNGYDADVVVIGGGAAGLNGALMLVRSRRQVIVVDAGEPRNAPAHGVHGLLGREGMPPAELLAAGRSEVQGYGGAVVQDRVTSLRRDDASALVVTLRGGRVLRARRVLIATGLVDVLPPIPGMADLWGVDVLHCPYCHGWEVRDTAIGVLATGPASPHHGLLFRQLSDDIVYFTNGMSLPADLAEQFAALDVTVVDGVVTALDTRDGRLTGVRLDDGSLVARTALAVATTLQARVDFARDIGLVPVEHSMGVGHHIPAGPTGQTDTAGVWVAGNVTDLMAQVGASAAQGALAGAHINADLVAEDARRAVQARAAVS</sequence>
<reference evidence="6" key="1">
    <citation type="journal article" date="2019" name="Int. J. Syst. Evol. Microbiol.">
        <title>The Global Catalogue of Microorganisms (GCM) 10K type strain sequencing project: providing services to taxonomists for standard genome sequencing and annotation.</title>
        <authorList>
            <consortium name="The Broad Institute Genomics Platform"/>
            <consortium name="The Broad Institute Genome Sequencing Center for Infectious Disease"/>
            <person name="Wu L."/>
            <person name="Ma J."/>
        </authorList>
    </citation>
    <scope>NUCLEOTIDE SEQUENCE [LARGE SCALE GENOMIC DNA]</scope>
    <source>
        <strain evidence="6">CCUG 50873</strain>
    </source>
</reference>
<dbReference type="PRINTS" id="PR00368">
    <property type="entry name" value="FADPNR"/>
</dbReference>
<evidence type="ECO:0000256" key="1">
    <source>
        <dbReference type="ARBA" id="ARBA00022630"/>
    </source>
</evidence>
<keyword evidence="2" id="KW-0560">Oxidoreductase</keyword>
<name>A0ABW3GA71_9NOCA</name>
<evidence type="ECO:0000313" key="6">
    <source>
        <dbReference type="Proteomes" id="UP001597068"/>
    </source>
</evidence>
<evidence type="ECO:0000313" key="5">
    <source>
        <dbReference type="EMBL" id="MFD0927489.1"/>
    </source>
</evidence>
<comment type="catalytic activity">
    <reaction evidence="3">
        <text>[thioredoxin]-dithiol + NADP(+) = [thioredoxin]-disulfide + NADPH + H(+)</text>
        <dbReference type="Rhea" id="RHEA:20345"/>
        <dbReference type="Rhea" id="RHEA-COMP:10698"/>
        <dbReference type="Rhea" id="RHEA-COMP:10700"/>
        <dbReference type="ChEBI" id="CHEBI:15378"/>
        <dbReference type="ChEBI" id="CHEBI:29950"/>
        <dbReference type="ChEBI" id="CHEBI:50058"/>
        <dbReference type="ChEBI" id="CHEBI:57783"/>
        <dbReference type="ChEBI" id="CHEBI:58349"/>
        <dbReference type="EC" id="1.8.1.9"/>
    </reaction>
</comment>
<evidence type="ECO:0000259" key="4">
    <source>
        <dbReference type="Pfam" id="PF07992"/>
    </source>
</evidence>
<dbReference type="InterPro" id="IPR036188">
    <property type="entry name" value="FAD/NAD-bd_sf"/>
</dbReference>
<protein>
    <submittedName>
        <fullName evidence="5">NAD(P)/FAD-dependent oxidoreductase</fullName>
    </submittedName>
</protein>
<keyword evidence="6" id="KW-1185">Reference proteome</keyword>
<keyword evidence="1" id="KW-0285">Flavoprotein</keyword>
<dbReference type="Proteomes" id="UP001597068">
    <property type="component" value="Unassembled WGS sequence"/>
</dbReference>
<dbReference type="SUPFAM" id="SSF51905">
    <property type="entry name" value="FAD/NAD(P)-binding domain"/>
    <property type="match status" value="1"/>
</dbReference>
<dbReference type="PRINTS" id="PR00469">
    <property type="entry name" value="PNDRDTASEII"/>
</dbReference>
<proteinExistence type="predicted"/>
<dbReference type="InterPro" id="IPR050097">
    <property type="entry name" value="Ferredoxin-NADP_redctase_2"/>
</dbReference>
<dbReference type="RefSeq" id="WP_253648962.1">
    <property type="nucleotide sequence ID" value="NZ_BAAAMO010000001.1"/>
</dbReference>
<organism evidence="5 6">
    <name type="scientific">Williamsia deligens</name>
    <dbReference type="NCBI Taxonomy" id="321325"/>
    <lineage>
        <taxon>Bacteria</taxon>
        <taxon>Bacillati</taxon>
        <taxon>Actinomycetota</taxon>
        <taxon>Actinomycetes</taxon>
        <taxon>Mycobacteriales</taxon>
        <taxon>Nocardiaceae</taxon>
        <taxon>Williamsia</taxon>
    </lineage>
</organism>
<dbReference type="Gene3D" id="3.50.50.60">
    <property type="entry name" value="FAD/NAD(P)-binding domain"/>
    <property type="match status" value="2"/>
</dbReference>
<gene>
    <name evidence="5" type="ORF">ACFQ04_17245</name>
</gene>
<evidence type="ECO:0000256" key="2">
    <source>
        <dbReference type="ARBA" id="ARBA00023002"/>
    </source>
</evidence>